<dbReference type="PANTHER" id="PTHR13947">
    <property type="entry name" value="GNAT FAMILY N-ACETYLTRANSFERASE"/>
    <property type="match status" value="1"/>
</dbReference>
<keyword evidence="1 3" id="KW-0808">Transferase</keyword>
<keyword evidence="4" id="KW-1185">Reference proteome</keyword>
<organism evidence="3 4">
    <name type="scientific">Solilutibacter pythonis</name>
    <dbReference type="NCBI Taxonomy" id="2483112"/>
    <lineage>
        <taxon>Bacteria</taxon>
        <taxon>Pseudomonadati</taxon>
        <taxon>Pseudomonadota</taxon>
        <taxon>Gammaproteobacteria</taxon>
        <taxon>Lysobacterales</taxon>
        <taxon>Lysobacteraceae</taxon>
        <taxon>Solilutibacter</taxon>
    </lineage>
</organism>
<evidence type="ECO:0000259" key="2">
    <source>
        <dbReference type="PROSITE" id="PS51186"/>
    </source>
</evidence>
<dbReference type="PROSITE" id="PS51186">
    <property type="entry name" value="GNAT"/>
    <property type="match status" value="1"/>
</dbReference>
<comment type="caution">
    <text evidence="3">The sequence shown here is derived from an EMBL/GenBank/DDBJ whole genome shotgun (WGS) entry which is preliminary data.</text>
</comment>
<sequence length="161" mass="17794">MAEPGDRQARPMHIHIDKEAHANDFARLNEQWIREHFRMEDSDHALLADPLTIIRNGGHMVSLTDNGRVVGVCALLKDPDGRYELAKMAVDPGCRGRGFGSELIEAATALARAKGASSLYLISNVKLAPAISLYEKHGFVTTHLGPHPSYERADIIMEKEI</sequence>
<accession>A0A3M2HVI2</accession>
<gene>
    <name evidence="3" type="ORF">EBB59_07430</name>
</gene>
<dbReference type="Pfam" id="PF00583">
    <property type="entry name" value="Acetyltransf_1"/>
    <property type="match status" value="1"/>
</dbReference>
<dbReference type="Gene3D" id="3.40.630.30">
    <property type="match status" value="1"/>
</dbReference>
<protein>
    <submittedName>
        <fullName evidence="3">GNAT family N-acetyltransferase</fullName>
    </submittedName>
</protein>
<dbReference type="CDD" id="cd04301">
    <property type="entry name" value="NAT_SF"/>
    <property type="match status" value="1"/>
</dbReference>
<dbReference type="InterPro" id="IPR000182">
    <property type="entry name" value="GNAT_dom"/>
</dbReference>
<evidence type="ECO:0000313" key="3">
    <source>
        <dbReference type="EMBL" id="RMH93038.1"/>
    </source>
</evidence>
<dbReference type="PANTHER" id="PTHR13947:SF37">
    <property type="entry name" value="LD18367P"/>
    <property type="match status" value="1"/>
</dbReference>
<feature type="domain" description="N-acetyltransferase" evidence="2">
    <location>
        <begin position="12"/>
        <end position="161"/>
    </location>
</feature>
<dbReference type="EMBL" id="RFLY01000008">
    <property type="protein sequence ID" value="RMH93038.1"/>
    <property type="molecule type" value="Genomic_DNA"/>
</dbReference>
<proteinExistence type="predicted"/>
<evidence type="ECO:0000256" key="1">
    <source>
        <dbReference type="ARBA" id="ARBA00022679"/>
    </source>
</evidence>
<name>A0A3M2HVI2_9GAMM</name>
<dbReference type="InterPro" id="IPR016181">
    <property type="entry name" value="Acyl_CoA_acyltransferase"/>
</dbReference>
<reference evidence="3 4" key="1">
    <citation type="submission" date="2018-10" db="EMBL/GenBank/DDBJ databases">
        <title>Proposal of Lysobacter pythonis sp. nov. isolated from royal pythons (Python regius).</title>
        <authorList>
            <person name="Hans-Juergen B."/>
            <person name="Huptas C."/>
            <person name="Sandra B."/>
            <person name="Igor L."/>
            <person name="Joachim S."/>
            <person name="Siegfried S."/>
            <person name="Mareike W."/>
            <person name="Peter K."/>
        </authorList>
    </citation>
    <scope>NUCLEOTIDE SEQUENCE [LARGE SCALE GENOMIC DNA]</scope>
    <source>
        <strain evidence="3 4">4284/11</strain>
    </source>
</reference>
<dbReference type="GO" id="GO:0008080">
    <property type="term" value="F:N-acetyltransferase activity"/>
    <property type="evidence" value="ECO:0007669"/>
    <property type="project" value="InterPro"/>
</dbReference>
<dbReference type="SUPFAM" id="SSF55729">
    <property type="entry name" value="Acyl-CoA N-acyltransferases (Nat)"/>
    <property type="match status" value="1"/>
</dbReference>
<dbReference type="Proteomes" id="UP000275012">
    <property type="component" value="Unassembled WGS sequence"/>
</dbReference>
<evidence type="ECO:0000313" key="4">
    <source>
        <dbReference type="Proteomes" id="UP000275012"/>
    </source>
</evidence>
<dbReference type="InterPro" id="IPR050769">
    <property type="entry name" value="NAT_camello-type"/>
</dbReference>
<dbReference type="AlphaFoldDB" id="A0A3M2HVI2"/>